<dbReference type="PANTHER" id="PTHR43664:SF1">
    <property type="entry name" value="BETA-METHYLMALYL-COA DEHYDRATASE"/>
    <property type="match status" value="1"/>
</dbReference>
<feature type="domain" description="MaoC-like" evidence="2">
    <location>
        <begin position="10"/>
        <end position="111"/>
    </location>
</feature>
<evidence type="ECO:0000313" key="3">
    <source>
        <dbReference type="EMBL" id="GIE17526.1"/>
    </source>
</evidence>
<accession>A0ABQ3ZG19</accession>
<dbReference type="Pfam" id="PF01575">
    <property type="entry name" value="MaoC_dehydratas"/>
    <property type="match status" value="1"/>
</dbReference>
<dbReference type="Gene3D" id="3.10.129.10">
    <property type="entry name" value="Hotdog Thioesterase"/>
    <property type="match status" value="1"/>
</dbReference>
<dbReference type="Proteomes" id="UP000603200">
    <property type="component" value="Unassembled WGS sequence"/>
</dbReference>
<name>A0ABQ3ZG19_9ACTN</name>
<proteinExistence type="inferred from homology"/>
<dbReference type="InterPro" id="IPR002539">
    <property type="entry name" value="MaoC-like_dom"/>
</dbReference>
<reference evidence="3 4" key="1">
    <citation type="submission" date="2021-01" db="EMBL/GenBank/DDBJ databases">
        <title>Whole genome shotgun sequence of Actinoplanes humidus NBRC 14915.</title>
        <authorList>
            <person name="Komaki H."/>
            <person name="Tamura T."/>
        </authorList>
    </citation>
    <scope>NUCLEOTIDE SEQUENCE [LARGE SCALE GENOMIC DNA]</scope>
    <source>
        <strain evidence="3 4">NBRC 14915</strain>
    </source>
</reference>
<dbReference type="PANTHER" id="PTHR43664">
    <property type="entry name" value="MONOAMINE OXIDASE-RELATED"/>
    <property type="match status" value="1"/>
</dbReference>
<organism evidence="3 4">
    <name type="scientific">Winogradskya humida</name>
    <dbReference type="NCBI Taxonomy" id="113566"/>
    <lineage>
        <taxon>Bacteria</taxon>
        <taxon>Bacillati</taxon>
        <taxon>Actinomycetota</taxon>
        <taxon>Actinomycetes</taxon>
        <taxon>Micromonosporales</taxon>
        <taxon>Micromonosporaceae</taxon>
        <taxon>Winogradskya</taxon>
    </lineage>
</organism>
<evidence type="ECO:0000313" key="4">
    <source>
        <dbReference type="Proteomes" id="UP000603200"/>
    </source>
</evidence>
<keyword evidence="4" id="KW-1185">Reference proteome</keyword>
<gene>
    <name evidence="3" type="ORF">Ahu01nite_006280</name>
</gene>
<dbReference type="InterPro" id="IPR052342">
    <property type="entry name" value="MCH/BMMD"/>
</dbReference>
<sequence>MTTMWFEDFQPGQIFRTQGRTITEADVTAFANLTWDTNPVHTDAEFGAGGRFGQRIAHGMLGASFALGLASRLGVFEGSSIALLGVTDWRFLAPVLIGDTLTCQVEIRATRLTSKGTSGILDRWFTLTNQHGTVVQEGRMDLMVALRP</sequence>
<dbReference type="InterPro" id="IPR029069">
    <property type="entry name" value="HotDog_dom_sf"/>
</dbReference>
<evidence type="ECO:0000259" key="2">
    <source>
        <dbReference type="Pfam" id="PF01575"/>
    </source>
</evidence>
<protein>
    <submittedName>
        <fullName evidence="3">MaoC family dehydratase</fullName>
    </submittedName>
</protein>
<comment type="caution">
    <text evidence="3">The sequence shown here is derived from an EMBL/GenBank/DDBJ whole genome shotgun (WGS) entry which is preliminary data.</text>
</comment>
<dbReference type="EMBL" id="BOMN01000010">
    <property type="protein sequence ID" value="GIE17526.1"/>
    <property type="molecule type" value="Genomic_DNA"/>
</dbReference>
<dbReference type="SUPFAM" id="SSF54637">
    <property type="entry name" value="Thioesterase/thiol ester dehydrase-isomerase"/>
    <property type="match status" value="1"/>
</dbReference>
<evidence type="ECO:0000256" key="1">
    <source>
        <dbReference type="ARBA" id="ARBA00005254"/>
    </source>
</evidence>
<comment type="similarity">
    <text evidence="1">Belongs to the enoyl-CoA hydratase/isomerase family.</text>
</comment>